<keyword evidence="5" id="KW-1185">Reference proteome</keyword>
<evidence type="ECO:0000256" key="1">
    <source>
        <dbReference type="ARBA" id="ARBA00022491"/>
    </source>
</evidence>
<keyword evidence="4" id="KW-0969">Cilium</keyword>
<dbReference type="GO" id="GO:1902209">
    <property type="term" value="P:negative regulation of bacterial-type flagellum assembly"/>
    <property type="evidence" value="ECO:0007669"/>
    <property type="project" value="InterPro"/>
</dbReference>
<keyword evidence="2" id="KW-1005">Bacterial flagellum biogenesis</keyword>
<evidence type="ECO:0000256" key="3">
    <source>
        <dbReference type="ARBA" id="ARBA00022884"/>
    </source>
</evidence>
<dbReference type="InterPro" id="IPR009967">
    <property type="entry name" value="Flagellum_FlbT"/>
</dbReference>
<reference evidence="4 5" key="1">
    <citation type="submission" date="2017-05" db="EMBL/GenBank/DDBJ databases">
        <title>Full genome sequence of Pseudorhodoplanes sinuspersici.</title>
        <authorList>
            <person name="Dastgheib S.M.M."/>
            <person name="Shavandi M."/>
            <person name="Tirandaz H."/>
        </authorList>
    </citation>
    <scope>NUCLEOTIDE SEQUENCE [LARGE SCALE GENOMIC DNA]</scope>
    <source>
        <strain evidence="4 5">RIPI110</strain>
    </source>
</reference>
<dbReference type="Proteomes" id="UP000194137">
    <property type="component" value="Chromosome"/>
</dbReference>
<dbReference type="STRING" id="1235591.CAK95_18125"/>
<dbReference type="GO" id="GO:0044781">
    <property type="term" value="P:bacterial-type flagellum organization"/>
    <property type="evidence" value="ECO:0007669"/>
    <property type="project" value="UniProtKB-KW"/>
</dbReference>
<keyword evidence="4" id="KW-0966">Cell projection</keyword>
<evidence type="ECO:0000256" key="2">
    <source>
        <dbReference type="ARBA" id="ARBA00022795"/>
    </source>
</evidence>
<dbReference type="EMBL" id="CP021112">
    <property type="protein sequence ID" value="ARQ00791.1"/>
    <property type="molecule type" value="Genomic_DNA"/>
</dbReference>
<organism evidence="4 5">
    <name type="scientific">Pseudorhodoplanes sinuspersici</name>
    <dbReference type="NCBI Taxonomy" id="1235591"/>
    <lineage>
        <taxon>Bacteria</taxon>
        <taxon>Pseudomonadati</taxon>
        <taxon>Pseudomonadota</taxon>
        <taxon>Alphaproteobacteria</taxon>
        <taxon>Hyphomicrobiales</taxon>
        <taxon>Pseudorhodoplanes</taxon>
    </lineage>
</organism>
<keyword evidence="3" id="KW-0694">RNA-binding</keyword>
<accession>A0A1W6ZUJ6</accession>
<dbReference type="OrthoDB" id="8561314at2"/>
<keyword evidence="1" id="KW-0678">Repressor</keyword>
<dbReference type="NCBIfam" id="NF009432">
    <property type="entry name" value="PRK12791.1"/>
    <property type="match status" value="1"/>
</dbReference>
<dbReference type="KEGG" id="psin:CAK95_18125"/>
<name>A0A1W6ZUJ6_9HYPH</name>
<evidence type="ECO:0000313" key="5">
    <source>
        <dbReference type="Proteomes" id="UP000194137"/>
    </source>
</evidence>
<sequence length="144" mass="16071">MALKVELKPNERILIGDCVITNSDQRTRFLVDGNVPILREKDIMTADRADTPAKRIYLAVQLMYIGGNPTDQHEVYFALMKDIVDAAPSAWSHVAEINNHILTGDLYKALKSAKKLIDYEQELLTHASCGQSLRNGSTTDRKSA</sequence>
<evidence type="ECO:0000313" key="4">
    <source>
        <dbReference type="EMBL" id="ARQ00791.1"/>
    </source>
</evidence>
<protein>
    <submittedName>
        <fullName evidence="4">Flagellar biosynthesis repressor FlbT</fullName>
    </submittedName>
</protein>
<dbReference type="GO" id="GO:0048027">
    <property type="term" value="F:mRNA 5'-UTR binding"/>
    <property type="evidence" value="ECO:0007669"/>
    <property type="project" value="InterPro"/>
</dbReference>
<gene>
    <name evidence="4" type="primary">flbT</name>
    <name evidence="4" type="ORF">CAK95_18125</name>
</gene>
<keyword evidence="4" id="KW-0282">Flagellum</keyword>
<dbReference type="Pfam" id="PF07378">
    <property type="entry name" value="FlbT"/>
    <property type="match status" value="1"/>
</dbReference>
<dbReference type="GO" id="GO:0006402">
    <property type="term" value="P:mRNA catabolic process"/>
    <property type="evidence" value="ECO:0007669"/>
    <property type="project" value="InterPro"/>
</dbReference>
<dbReference type="PIRSF" id="PIRSF009533">
    <property type="entry name" value="FlbT"/>
    <property type="match status" value="1"/>
</dbReference>
<proteinExistence type="predicted"/>
<dbReference type="RefSeq" id="WP_086089186.1">
    <property type="nucleotide sequence ID" value="NZ_CP021112.1"/>
</dbReference>
<dbReference type="AlphaFoldDB" id="A0A1W6ZUJ6"/>